<dbReference type="Gene3D" id="3.40.630.30">
    <property type="match status" value="1"/>
</dbReference>
<dbReference type="AlphaFoldDB" id="A0A9X4XEP3"/>
<dbReference type="InterPro" id="IPR039840">
    <property type="entry name" value="NAA80"/>
</dbReference>
<accession>A0A9X4XEP3</accession>
<dbReference type="EMBL" id="WMQE01000013">
    <property type="protein sequence ID" value="MTK21200.1"/>
    <property type="molecule type" value="Genomic_DNA"/>
</dbReference>
<evidence type="ECO:0000259" key="1">
    <source>
        <dbReference type="PROSITE" id="PS51186"/>
    </source>
</evidence>
<dbReference type="GO" id="GO:0008080">
    <property type="term" value="F:N-acetyltransferase activity"/>
    <property type="evidence" value="ECO:0007669"/>
    <property type="project" value="InterPro"/>
</dbReference>
<name>A0A9X4XEP3_9FIRM</name>
<evidence type="ECO:0000313" key="3">
    <source>
        <dbReference type="Proteomes" id="UP000487649"/>
    </source>
</evidence>
<dbReference type="Proteomes" id="UP000487649">
    <property type="component" value="Unassembled WGS sequence"/>
</dbReference>
<dbReference type="GO" id="GO:0005737">
    <property type="term" value="C:cytoplasm"/>
    <property type="evidence" value="ECO:0007669"/>
    <property type="project" value="TreeGrafter"/>
</dbReference>
<reference evidence="2 3" key="1">
    <citation type="journal article" date="2019" name="Nat. Med.">
        <title>A library of human gut bacterial isolates paired with longitudinal multiomics data enables mechanistic microbiome research.</title>
        <authorList>
            <person name="Poyet M."/>
            <person name="Groussin M."/>
            <person name="Gibbons S.M."/>
            <person name="Avila-Pacheco J."/>
            <person name="Jiang X."/>
            <person name="Kearney S.M."/>
            <person name="Perrotta A.R."/>
            <person name="Berdy B."/>
            <person name="Zhao S."/>
            <person name="Lieberman T.D."/>
            <person name="Swanson P.K."/>
            <person name="Smith M."/>
            <person name="Roesemann S."/>
            <person name="Alexander J.E."/>
            <person name="Rich S.A."/>
            <person name="Livny J."/>
            <person name="Vlamakis H."/>
            <person name="Clish C."/>
            <person name="Bullock K."/>
            <person name="Deik A."/>
            <person name="Scott J."/>
            <person name="Pierce K.A."/>
            <person name="Xavier R.J."/>
            <person name="Alm E.J."/>
        </authorList>
    </citation>
    <scope>NUCLEOTIDE SEQUENCE [LARGE SCALE GENOMIC DNA]</scope>
    <source>
        <strain evidence="2 3">BIOML-A198</strain>
    </source>
</reference>
<dbReference type="InterPro" id="IPR000182">
    <property type="entry name" value="GNAT_dom"/>
</dbReference>
<evidence type="ECO:0000313" key="2">
    <source>
        <dbReference type="EMBL" id="MTK21200.1"/>
    </source>
</evidence>
<sequence length="153" mass="17932">MLQIVSVKQSPVGTQEALDYIHRVWNGNNQASNFFDMITKVSLGDEEMGNFYVLLQDNEVIGCCGLVTHDMVTSRNFYPWVTSLYIDEAYRGRNYGQLLLNHVGHQAQLMGYQKLYLTTGKTDYYRRNGWQELDQYISRKKTHVYYKVLQEQK</sequence>
<proteinExistence type="predicted"/>
<gene>
    <name evidence="2" type="ORF">GMA92_07170</name>
</gene>
<dbReference type="Pfam" id="PF13508">
    <property type="entry name" value="Acetyltransf_7"/>
    <property type="match status" value="1"/>
</dbReference>
<dbReference type="GO" id="GO:1905502">
    <property type="term" value="F:acetyl-CoA binding"/>
    <property type="evidence" value="ECO:0007669"/>
    <property type="project" value="TreeGrafter"/>
</dbReference>
<feature type="domain" description="N-acetyltransferase" evidence="1">
    <location>
        <begin position="5"/>
        <end position="151"/>
    </location>
</feature>
<dbReference type="PANTHER" id="PTHR13538">
    <property type="entry name" value="N-ACETYLTRANSFERASE 6"/>
    <property type="match status" value="1"/>
</dbReference>
<dbReference type="SUPFAM" id="SSF55729">
    <property type="entry name" value="Acyl-CoA N-acyltransferases (Nat)"/>
    <property type="match status" value="1"/>
</dbReference>
<dbReference type="PANTHER" id="PTHR13538:SF4">
    <property type="entry name" value="N-ALPHA-ACETYLTRANSFERASE 80"/>
    <property type="match status" value="1"/>
</dbReference>
<comment type="caution">
    <text evidence="2">The sequence shown here is derived from an EMBL/GenBank/DDBJ whole genome shotgun (WGS) entry which is preliminary data.</text>
</comment>
<dbReference type="CDD" id="cd04301">
    <property type="entry name" value="NAT_SF"/>
    <property type="match status" value="1"/>
</dbReference>
<protein>
    <submittedName>
        <fullName evidence="2">GNAT family N-acetyltransferase</fullName>
    </submittedName>
</protein>
<organism evidence="2 3">
    <name type="scientific">Turicibacter sanguinis</name>
    <dbReference type="NCBI Taxonomy" id="154288"/>
    <lineage>
        <taxon>Bacteria</taxon>
        <taxon>Bacillati</taxon>
        <taxon>Bacillota</taxon>
        <taxon>Erysipelotrichia</taxon>
        <taxon>Erysipelotrichales</taxon>
        <taxon>Turicibacteraceae</taxon>
        <taxon>Turicibacter</taxon>
    </lineage>
</organism>
<dbReference type="PROSITE" id="PS51186">
    <property type="entry name" value="GNAT"/>
    <property type="match status" value="1"/>
</dbReference>
<dbReference type="InterPro" id="IPR016181">
    <property type="entry name" value="Acyl_CoA_acyltransferase"/>
</dbReference>